<dbReference type="InterPro" id="IPR006311">
    <property type="entry name" value="TAT_signal"/>
</dbReference>
<feature type="signal peptide" evidence="1">
    <location>
        <begin position="1"/>
        <end position="41"/>
    </location>
</feature>
<keyword evidence="3" id="KW-1185">Reference proteome</keyword>
<evidence type="ECO:0000313" key="2">
    <source>
        <dbReference type="EMBL" id="PKW27282.1"/>
    </source>
</evidence>
<evidence type="ECO:0000313" key="3">
    <source>
        <dbReference type="Proteomes" id="UP000233781"/>
    </source>
</evidence>
<sequence>MPLDARPTLPSTARPTRRSVARGAAWAMPVIAVGAAAPALAASPGACPSLPAFSDAEGWTLDVTGSGGGEASFVNGAFFMNTDPDPGQTVTATASHALDVVSGRSYQFSYSYEAFTGWNTPMAQELLVDGVPVAGSRYDTNSSGDSGSRSVVWVSPTTGTVTFSVRDSITYDGNVYGDDITAYPITVTCL</sequence>
<dbReference type="AlphaFoldDB" id="A0A2N3YKA4"/>
<dbReference type="OrthoDB" id="9869252at2"/>
<name>A0A2N3YKA4_9MICO</name>
<protein>
    <recommendedName>
        <fullName evidence="4">DUF642 domain-containing protein</fullName>
    </recommendedName>
</protein>
<organism evidence="2 3">
    <name type="scientific">Phycicoccus duodecadis</name>
    <dbReference type="NCBI Taxonomy" id="173053"/>
    <lineage>
        <taxon>Bacteria</taxon>
        <taxon>Bacillati</taxon>
        <taxon>Actinomycetota</taxon>
        <taxon>Actinomycetes</taxon>
        <taxon>Micrococcales</taxon>
        <taxon>Intrasporangiaceae</taxon>
        <taxon>Phycicoccus</taxon>
    </lineage>
</organism>
<dbReference type="RefSeq" id="WP_101395729.1">
    <property type="nucleotide sequence ID" value="NZ_PJNE01000001.1"/>
</dbReference>
<feature type="chain" id="PRO_5014672073" description="DUF642 domain-containing protein" evidence="1">
    <location>
        <begin position="42"/>
        <end position="190"/>
    </location>
</feature>
<comment type="caution">
    <text evidence="2">The sequence shown here is derived from an EMBL/GenBank/DDBJ whole genome shotgun (WGS) entry which is preliminary data.</text>
</comment>
<keyword evidence="1" id="KW-0732">Signal</keyword>
<dbReference type="EMBL" id="PJNE01000001">
    <property type="protein sequence ID" value="PKW27282.1"/>
    <property type="molecule type" value="Genomic_DNA"/>
</dbReference>
<accession>A0A2N3YKA4</accession>
<dbReference type="PROSITE" id="PS51318">
    <property type="entry name" value="TAT"/>
    <property type="match status" value="1"/>
</dbReference>
<evidence type="ECO:0000256" key="1">
    <source>
        <dbReference type="SAM" id="SignalP"/>
    </source>
</evidence>
<dbReference type="Proteomes" id="UP000233781">
    <property type="component" value="Unassembled WGS sequence"/>
</dbReference>
<proteinExistence type="predicted"/>
<evidence type="ECO:0008006" key="4">
    <source>
        <dbReference type="Google" id="ProtNLM"/>
    </source>
</evidence>
<reference evidence="2 3" key="1">
    <citation type="submission" date="2017-12" db="EMBL/GenBank/DDBJ databases">
        <title>Sequencing the genomes of 1000 Actinobacteria strains.</title>
        <authorList>
            <person name="Klenk H.-P."/>
        </authorList>
    </citation>
    <scope>NUCLEOTIDE SEQUENCE [LARGE SCALE GENOMIC DNA]</scope>
    <source>
        <strain evidence="2 3">DSM 12806</strain>
    </source>
</reference>
<gene>
    <name evidence="2" type="ORF">ATL31_2120</name>
</gene>